<protein>
    <submittedName>
        <fullName evidence="3">Oxidoreductase</fullName>
    </submittedName>
</protein>
<accession>A0AA87Q8P3</accession>
<dbReference type="InterPro" id="IPR002347">
    <property type="entry name" value="SDR_fam"/>
</dbReference>
<evidence type="ECO:0000256" key="2">
    <source>
        <dbReference type="ARBA" id="ARBA00023002"/>
    </source>
</evidence>
<dbReference type="GO" id="GO:0016616">
    <property type="term" value="F:oxidoreductase activity, acting on the CH-OH group of donors, NAD or NADP as acceptor"/>
    <property type="evidence" value="ECO:0007669"/>
    <property type="project" value="TreeGrafter"/>
</dbReference>
<dbReference type="PANTHER" id="PTHR42760:SF133">
    <property type="entry name" value="3-OXOACYL-[ACYL-CARRIER-PROTEIN] REDUCTASE"/>
    <property type="match status" value="1"/>
</dbReference>
<comment type="caution">
    <text evidence="3">The sequence shown here is derived from an EMBL/GenBank/DDBJ whole genome shotgun (WGS) entry which is preliminary data.</text>
</comment>
<reference evidence="3 4" key="1">
    <citation type="submission" date="2014-05" db="EMBL/GenBank/DDBJ databases">
        <title>Whole genome shotgun sequence of Rhizobium rhizogenes NBRC 13257.</title>
        <authorList>
            <person name="Katano-Makiyama Y."/>
            <person name="Hosoyama A."/>
            <person name="Hashimoto M."/>
            <person name="Hosoyama Y."/>
            <person name="Noguchi M."/>
            <person name="Tsuchikane K."/>
            <person name="Kimura A."/>
            <person name="Ohji S."/>
            <person name="Ichikawa N."/>
            <person name="Yamazoe A."/>
            <person name="Fujita N."/>
        </authorList>
    </citation>
    <scope>NUCLEOTIDE SEQUENCE [LARGE SCALE GENOMIC DNA]</scope>
    <source>
        <strain evidence="3 4">NBRC 13257</strain>
    </source>
</reference>
<keyword evidence="2" id="KW-0560">Oxidoreductase</keyword>
<dbReference type="Gene3D" id="3.40.50.720">
    <property type="entry name" value="NAD(P)-binding Rossmann-like Domain"/>
    <property type="match status" value="1"/>
</dbReference>
<dbReference type="Pfam" id="PF13561">
    <property type="entry name" value="adh_short_C2"/>
    <property type="match status" value="1"/>
</dbReference>
<evidence type="ECO:0000256" key="1">
    <source>
        <dbReference type="ARBA" id="ARBA00006484"/>
    </source>
</evidence>
<dbReference type="PRINTS" id="PR00081">
    <property type="entry name" value="GDHRDH"/>
</dbReference>
<dbReference type="AlphaFoldDB" id="A0AA87Q8P3"/>
<evidence type="ECO:0000313" key="4">
    <source>
        <dbReference type="Proteomes" id="UP000026941"/>
    </source>
</evidence>
<dbReference type="EMBL" id="BAYX01000031">
    <property type="protein sequence ID" value="GAJ97083.1"/>
    <property type="molecule type" value="Genomic_DNA"/>
</dbReference>
<dbReference type="PANTHER" id="PTHR42760">
    <property type="entry name" value="SHORT-CHAIN DEHYDROGENASES/REDUCTASES FAMILY MEMBER"/>
    <property type="match status" value="1"/>
</dbReference>
<comment type="similarity">
    <text evidence="1">Belongs to the short-chain dehydrogenases/reductases (SDR) family.</text>
</comment>
<evidence type="ECO:0000313" key="3">
    <source>
        <dbReference type="EMBL" id="GAJ97083.1"/>
    </source>
</evidence>
<gene>
    <name evidence="3" type="ORF">RRH01S_31_00150</name>
</gene>
<proteinExistence type="inferred from homology"/>
<dbReference type="Proteomes" id="UP000026941">
    <property type="component" value="Unassembled WGS sequence"/>
</dbReference>
<dbReference type="SUPFAM" id="SSF51735">
    <property type="entry name" value="NAD(P)-binding Rossmann-fold domains"/>
    <property type="match status" value="1"/>
</dbReference>
<name>A0AA87Q8P3_RHIRH</name>
<dbReference type="InterPro" id="IPR036291">
    <property type="entry name" value="NAD(P)-bd_dom_sf"/>
</dbReference>
<organism evidence="3 4">
    <name type="scientific">Rhizobium rhizogenes NBRC 13257</name>
    <dbReference type="NCBI Taxonomy" id="1220581"/>
    <lineage>
        <taxon>Bacteria</taxon>
        <taxon>Pseudomonadati</taxon>
        <taxon>Pseudomonadota</taxon>
        <taxon>Alphaproteobacteria</taxon>
        <taxon>Hyphomicrobiales</taxon>
        <taxon>Rhizobiaceae</taxon>
        <taxon>Rhizobium/Agrobacterium group</taxon>
        <taxon>Rhizobium</taxon>
    </lineage>
</organism>
<sequence>MDVATPEMVASHLGALASHAVIHQVDNTDRSEVERIAQETGPVYGVVDTAALCPAGDWLEPGWDDVLDRTLAVNIKGPINVTRAFFPGMVEREEGRIVLCGSVAGWMGGILSGPDYAFTKGGIHAFVRWLSRRGAPHNVLVNGVAPGATDTGMIQGKGYNPESLPLRRFAEPEEIAAAIIFLLGPSGSYMSGSIMDINGGIFFH</sequence>
<dbReference type="CDD" id="cd05233">
    <property type="entry name" value="SDR_c"/>
    <property type="match status" value="1"/>
</dbReference>